<dbReference type="PANTHER" id="PTHR40278">
    <property type="entry name" value="DNA UTILIZATION PROTEIN HOFN"/>
    <property type="match status" value="1"/>
</dbReference>
<proteinExistence type="predicted"/>
<protein>
    <recommendedName>
        <fullName evidence="5">Pilus assembly protein PilN</fullName>
    </recommendedName>
</protein>
<organism evidence="3 4">
    <name type="scientific">candidate division KSB3 bacterium</name>
    <dbReference type="NCBI Taxonomy" id="2044937"/>
    <lineage>
        <taxon>Bacteria</taxon>
        <taxon>candidate division KSB3</taxon>
    </lineage>
</organism>
<evidence type="ECO:0000256" key="2">
    <source>
        <dbReference type="SAM" id="Phobius"/>
    </source>
</evidence>
<reference evidence="3" key="1">
    <citation type="submission" date="2019-11" db="EMBL/GenBank/DDBJ databases">
        <title>Microbial mats filling the niche in hypersaline microbial mats.</title>
        <authorList>
            <person name="Wong H.L."/>
            <person name="Macleod F.I."/>
            <person name="White R.A. III"/>
            <person name="Burns B.P."/>
        </authorList>
    </citation>
    <scope>NUCLEOTIDE SEQUENCE</scope>
    <source>
        <strain evidence="3">Rbin_158</strain>
    </source>
</reference>
<keyword evidence="2" id="KW-1133">Transmembrane helix</keyword>
<feature type="transmembrane region" description="Helical" evidence="2">
    <location>
        <begin position="21"/>
        <end position="41"/>
    </location>
</feature>
<keyword evidence="2" id="KW-0812">Transmembrane</keyword>
<dbReference type="InterPro" id="IPR052534">
    <property type="entry name" value="Extracell_DNA_Util/SecSys_Comp"/>
</dbReference>
<keyword evidence="1" id="KW-0175">Coiled coil</keyword>
<sequence>MIKINLLPKEARKRVGLGEQIVIILLVLVLNFTGIGLYWSYLNGVIEQKQQEIADTKKRLQELQKIIEEIEQFEAQRKALEQKLAVIAQLE</sequence>
<accession>A0A9D5Q4Q0</accession>
<evidence type="ECO:0000313" key="4">
    <source>
        <dbReference type="Proteomes" id="UP000649604"/>
    </source>
</evidence>
<evidence type="ECO:0000256" key="1">
    <source>
        <dbReference type="SAM" id="Coils"/>
    </source>
</evidence>
<gene>
    <name evidence="3" type="ORF">GF339_02975</name>
</gene>
<dbReference type="EMBL" id="WJJP01000090">
    <property type="protein sequence ID" value="MBD3323518.1"/>
    <property type="molecule type" value="Genomic_DNA"/>
</dbReference>
<keyword evidence="2" id="KW-0472">Membrane</keyword>
<name>A0A9D5Q4Q0_9BACT</name>
<dbReference type="PANTHER" id="PTHR40278:SF1">
    <property type="entry name" value="DNA UTILIZATION PROTEIN HOFN"/>
    <property type="match status" value="1"/>
</dbReference>
<dbReference type="AlphaFoldDB" id="A0A9D5Q4Q0"/>
<evidence type="ECO:0000313" key="3">
    <source>
        <dbReference type="EMBL" id="MBD3323518.1"/>
    </source>
</evidence>
<feature type="coiled-coil region" evidence="1">
    <location>
        <begin position="46"/>
        <end position="90"/>
    </location>
</feature>
<evidence type="ECO:0008006" key="5">
    <source>
        <dbReference type="Google" id="ProtNLM"/>
    </source>
</evidence>
<dbReference type="Proteomes" id="UP000649604">
    <property type="component" value="Unassembled WGS sequence"/>
</dbReference>
<feature type="non-terminal residue" evidence="3">
    <location>
        <position position="91"/>
    </location>
</feature>
<comment type="caution">
    <text evidence="3">The sequence shown here is derived from an EMBL/GenBank/DDBJ whole genome shotgun (WGS) entry which is preliminary data.</text>
</comment>